<accession>A0A0V8QDX9</accession>
<dbReference type="EMBL" id="LNAM01000161">
    <property type="protein sequence ID" value="KSV58795.1"/>
    <property type="molecule type" value="Genomic_DNA"/>
</dbReference>
<dbReference type="PANTHER" id="PTHR37038">
    <property type="entry name" value="TRANSCRIPTIONAL REGULATOR-RELATED"/>
    <property type="match status" value="1"/>
</dbReference>
<feature type="domain" description="HTH cro/C1-type" evidence="1">
    <location>
        <begin position="10"/>
        <end position="63"/>
    </location>
</feature>
<comment type="caution">
    <text evidence="2">The sequence shown here is derived from an EMBL/GenBank/DDBJ whole genome shotgun (WGS) entry which is preliminary data.</text>
</comment>
<sequence length="76" mass="8918">MNLEKLGIMLRELREEKGLSQSELCRGVCKKKDLSKIELGERVIDAFWLDCFLSRLGKSVDKLEFILTEKDYFFTL</sequence>
<dbReference type="SUPFAM" id="SSF47413">
    <property type="entry name" value="lambda repressor-like DNA-binding domains"/>
    <property type="match status" value="1"/>
</dbReference>
<proteinExistence type="predicted"/>
<keyword evidence="3" id="KW-1185">Reference proteome</keyword>
<dbReference type="InterPro" id="IPR010982">
    <property type="entry name" value="Lambda_DNA-bd_dom_sf"/>
</dbReference>
<name>A0A0V8QDX9_9FIRM</name>
<evidence type="ECO:0000313" key="2">
    <source>
        <dbReference type="EMBL" id="KSV58795.1"/>
    </source>
</evidence>
<dbReference type="SMART" id="SM00530">
    <property type="entry name" value="HTH_XRE"/>
    <property type="match status" value="1"/>
</dbReference>
<dbReference type="AlphaFoldDB" id="A0A0V8QDX9"/>
<dbReference type="OrthoDB" id="1855220at2"/>
<dbReference type="RefSeq" id="WP_058353003.1">
    <property type="nucleotide sequence ID" value="NZ_CABMMD010000161.1"/>
</dbReference>
<dbReference type="Proteomes" id="UP000054874">
    <property type="component" value="Unassembled WGS sequence"/>
</dbReference>
<organism evidence="2 3">
    <name type="scientific">Acetivibrio ethanolgignens</name>
    <dbReference type="NCBI Taxonomy" id="290052"/>
    <lineage>
        <taxon>Bacteria</taxon>
        <taxon>Bacillati</taxon>
        <taxon>Bacillota</taxon>
        <taxon>Clostridia</taxon>
        <taxon>Eubacteriales</taxon>
        <taxon>Oscillospiraceae</taxon>
        <taxon>Acetivibrio</taxon>
    </lineage>
</organism>
<evidence type="ECO:0000313" key="3">
    <source>
        <dbReference type="Proteomes" id="UP000054874"/>
    </source>
</evidence>
<reference evidence="2 3" key="1">
    <citation type="submission" date="2015-11" db="EMBL/GenBank/DDBJ databases">
        <title>Butyribacter intestini gen. nov., sp. nov., a butyric acid-producing bacterium of the family Lachnospiraceae isolated from the human faeces.</title>
        <authorList>
            <person name="Zou Y."/>
            <person name="Xue W."/>
            <person name="Luo G."/>
            <person name="Lv M."/>
        </authorList>
    </citation>
    <scope>NUCLEOTIDE SEQUENCE [LARGE SCALE GENOMIC DNA]</scope>
    <source>
        <strain evidence="2 3">ACET-33324</strain>
    </source>
</reference>
<dbReference type="InterPro" id="IPR011990">
    <property type="entry name" value="TPR-like_helical_dom_sf"/>
</dbReference>
<dbReference type="Gene3D" id="1.25.40.10">
    <property type="entry name" value="Tetratricopeptide repeat domain"/>
    <property type="match status" value="1"/>
</dbReference>
<gene>
    <name evidence="2" type="ORF">ASU35_11765</name>
</gene>
<dbReference type="GO" id="GO:0003677">
    <property type="term" value="F:DNA binding"/>
    <property type="evidence" value="ECO:0007669"/>
    <property type="project" value="InterPro"/>
</dbReference>
<dbReference type="CDD" id="cd00093">
    <property type="entry name" value="HTH_XRE"/>
    <property type="match status" value="1"/>
</dbReference>
<protein>
    <recommendedName>
        <fullName evidence="1">HTH cro/C1-type domain-containing protein</fullName>
    </recommendedName>
</protein>
<dbReference type="STRING" id="290052.ASU35_11765"/>
<evidence type="ECO:0000259" key="1">
    <source>
        <dbReference type="PROSITE" id="PS50943"/>
    </source>
</evidence>
<dbReference type="PROSITE" id="PS50943">
    <property type="entry name" value="HTH_CROC1"/>
    <property type="match status" value="1"/>
</dbReference>
<dbReference type="InterPro" id="IPR001387">
    <property type="entry name" value="Cro/C1-type_HTH"/>
</dbReference>
<dbReference type="Pfam" id="PF13560">
    <property type="entry name" value="HTH_31"/>
    <property type="match status" value="1"/>
</dbReference>
<dbReference type="InterPro" id="IPR053163">
    <property type="entry name" value="HTH-type_regulator_Rgg"/>
</dbReference>